<evidence type="ECO:0000313" key="7">
    <source>
        <dbReference type="EMBL" id="QPL05005.1"/>
    </source>
</evidence>
<feature type="region of interest" description="Disordered" evidence="5">
    <location>
        <begin position="254"/>
        <end position="278"/>
    </location>
</feature>
<dbReference type="InterPro" id="IPR006664">
    <property type="entry name" value="OMP_bac"/>
</dbReference>
<feature type="compositionally biased region" description="Gly residues" evidence="5">
    <location>
        <begin position="260"/>
        <end position="270"/>
    </location>
</feature>
<dbReference type="CDD" id="cd07185">
    <property type="entry name" value="OmpA_C-like"/>
    <property type="match status" value="1"/>
</dbReference>
<dbReference type="RefSeq" id="WP_166856133.1">
    <property type="nucleotide sequence ID" value="NZ_CP063989.1"/>
</dbReference>
<keyword evidence="8" id="KW-1185">Reference proteome</keyword>
<dbReference type="EMBL" id="CP063989">
    <property type="protein sequence ID" value="QPL05005.1"/>
    <property type="molecule type" value="Genomic_DNA"/>
</dbReference>
<dbReference type="SUPFAM" id="SSF103088">
    <property type="entry name" value="OmpA-like"/>
    <property type="match status" value="1"/>
</dbReference>
<dbReference type="PANTHER" id="PTHR30329">
    <property type="entry name" value="STATOR ELEMENT OF FLAGELLAR MOTOR COMPLEX"/>
    <property type="match status" value="1"/>
</dbReference>
<evidence type="ECO:0000259" key="6">
    <source>
        <dbReference type="PROSITE" id="PS51123"/>
    </source>
</evidence>
<dbReference type="Proteomes" id="UP000594637">
    <property type="component" value="Chromosome"/>
</dbReference>
<dbReference type="Pfam" id="PF00691">
    <property type="entry name" value="OmpA"/>
    <property type="match status" value="1"/>
</dbReference>
<dbReference type="PROSITE" id="PS51123">
    <property type="entry name" value="OMPA_2"/>
    <property type="match status" value="1"/>
</dbReference>
<dbReference type="Gene3D" id="3.30.1330.60">
    <property type="entry name" value="OmpA-like domain"/>
    <property type="match status" value="1"/>
</dbReference>
<reference evidence="7 8" key="1">
    <citation type="submission" date="2020-11" db="EMBL/GenBank/DDBJ databases">
        <title>Actinomyces sp. ZJ750.</title>
        <authorList>
            <person name="Zhou J."/>
        </authorList>
    </citation>
    <scope>NUCLEOTIDE SEQUENCE [LARGE SCALE GENOMIC DNA]</scope>
    <source>
        <strain evidence="7 8">ZJ750</strain>
    </source>
</reference>
<evidence type="ECO:0000313" key="8">
    <source>
        <dbReference type="Proteomes" id="UP000594637"/>
    </source>
</evidence>
<dbReference type="PANTHER" id="PTHR30329:SF21">
    <property type="entry name" value="LIPOPROTEIN YIAD-RELATED"/>
    <property type="match status" value="1"/>
</dbReference>
<organism evidence="7 8">
    <name type="scientific">Actinomyces respiraculi</name>
    <dbReference type="NCBI Taxonomy" id="2744574"/>
    <lineage>
        <taxon>Bacteria</taxon>
        <taxon>Bacillati</taxon>
        <taxon>Actinomycetota</taxon>
        <taxon>Actinomycetes</taxon>
        <taxon>Actinomycetales</taxon>
        <taxon>Actinomycetaceae</taxon>
        <taxon>Actinomyces</taxon>
    </lineage>
</organism>
<dbReference type="GO" id="GO:0009279">
    <property type="term" value="C:cell outer membrane"/>
    <property type="evidence" value="ECO:0007669"/>
    <property type="project" value="UniProtKB-SubCell"/>
</dbReference>
<comment type="subcellular location">
    <subcellularLocation>
        <location evidence="1">Cell outer membrane</location>
    </subcellularLocation>
</comment>
<dbReference type="AlphaFoldDB" id="A0A7T0PWX3"/>
<dbReference type="InterPro" id="IPR050330">
    <property type="entry name" value="Bact_OuterMem_StrucFunc"/>
</dbReference>
<protein>
    <submittedName>
        <fullName evidence="7">OmpA family protein</fullName>
    </submittedName>
</protein>
<evidence type="ECO:0000256" key="4">
    <source>
        <dbReference type="PROSITE-ProRule" id="PRU00473"/>
    </source>
</evidence>
<evidence type="ECO:0000256" key="5">
    <source>
        <dbReference type="SAM" id="MobiDB-lite"/>
    </source>
</evidence>
<sequence>MSLFPTEGEASLGTSFSSFNIPGDFIGDIRMLDLGASTCYLESGGNNEGVFTSVSAEEPLVLNPVFAAVPEGTEEVALFLPNFGVFPRVPVVGSTDVFDVGAALAASSPDLEDAGPFPLRALVGSDDGSSATEDGVDATTVVLSSDVTFASDSAELSADADGVLASVTAALGRFPSGGGLAVTGHTDDVDSDAHNQELSERRAQAVGDRLGQLADLSGWQVSLAGKGESEPRVPNDSDENRAVNRRVEVVLRPSDRAEGEGGPVAAGGGEVPEPAGPVGTGAEGVDVTYKGKTLHVSLEQVQRVDGYLIGRVLLSSDTDTVHFELQAFHMPPRWQSYWGIVTTSACSLTLLNGAIRYLPMQRVGSSGGLWPMTNRSALSVRGPDTPVLVPVVWPDTGQDTVTLDLPGNGKDKEAIALRLTDIPVVEA</sequence>
<feature type="domain" description="OmpA-like" evidence="6">
    <location>
        <begin position="136"/>
        <end position="255"/>
    </location>
</feature>
<keyword evidence="3" id="KW-0998">Cell outer membrane</keyword>
<evidence type="ECO:0000256" key="1">
    <source>
        <dbReference type="ARBA" id="ARBA00004442"/>
    </source>
</evidence>
<gene>
    <name evidence="7" type="ORF">ID810_09680</name>
</gene>
<evidence type="ECO:0000256" key="3">
    <source>
        <dbReference type="ARBA" id="ARBA00023237"/>
    </source>
</evidence>
<accession>A0A7T0PWX3</accession>
<evidence type="ECO:0000256" key="2">
    <source>
        <dbReference type="ARBA" id="ARBA00023136"/>
    </source>
</evidence>
<dbReference type="KEGG" id="arep:ID810_09680"/>
<proteinExistence type="predicted"/>
<keyword evidence="2 4" id="KW-0472">Membrane</keyword>
<dbReference type="InterPro" id="IPR006665">
    <property type="entry name" value="OmpA-like"/>
</dbReference>
<name>A0A7T0PWX3_9ACTO</name>
<dbReference type="InterPro" id="IPR036737">
    <property type="entry name" value="OmpA-like_sf"/>
</dbReference>
<dbReference type="PRINTS" id="PR01021">
    <property type="entry name" value="OMPADOMAIN"/>
</dbReference>